<proteinExistence type="predicted"/>
<gene>
    <name evidence="1" type="ORF">BTN49_2079</name>
</gene>
<protein>
    <submittedName>
        <fullName evidence="1">Uncharacterized protein</fullName>
    </submittedName>
</protein>
<sequence length="58" mass="7196">MPAFHFIFGQVLRCFEIFSTLSHLELSEGFMCILLFLRHPDIVKQFFYFWLNRFWDFI</sequence>
<evidence type="ECO:0000313" key="2">
    <source>
        <dbReference type="Proteomes" id="UP000219020"/>
    </source>
</evidence>
<accession>A0A2A5T2J5</accession>
<reference evidence="2" key="1">
    <citation type="submission" date="2017-04" db="EMBL/GenBank/DDBJ databases">
        <title>Genome evolution of the luminous symbionts of deep sea anglerfish.</title>
        <authorList>
            <person name="Hendry T.A."/>
        </authorList>
    </citation>
    <scope>NUCLEOTIDE SEQUENCE [LARGE SCALE GENOMIC DNA]</scope>
</reference>
<dbReference type="EMBL" id="NBYY01000022">
    <property type="protein sequence ID" value="PCS22350.1"/>
    <property type="molecule type" value="Genomic_DNA"/>
</dbReference>
<organism evidence="1 2">
    <name type="scientific">Candidatus Enterovibrio escicola</name>
    <dbReference type="NCBI Taxonomy" id="1927127"/>
    <lineage>
        <taxon>Bacteria</taxon>
        <taxon>Pseudomonadati</taxon>
        <taxon>Pseudomonadota</taxon>
        <taxon>Gammaproteobacteria</taxon>
        <taxon>Vibrionales</taxon>
        <taxon>Vibrionaceae</taxon>
        <taxon>Enterovibrio</taxon>
    </lineage>
</organism>
<name>A0A2A5T2J5_9GAMM</name>
<comment type="caution">
    <text evidence="1">The sequence shown here is derived from an EMBL/GenBank/DDBJ whole genome shotgun (WGS) entry which is preliminary data.</text>
</comment>
<evidence type="ECO:0000313" key="1">
    <source>
        <dbReference type="EMBL" id="PCS22350.1"/>
    </source>
</evidence>
<keyword evidence="2" id="KW-1185">Reference proteome</keyword>
<dbReference type="Proteomes" id="UP000219020">
    <property type="component" value="Unassembled WGS sequence"/>
</dbReference>
<dbReference type="AlphaFoldDB" id="A0A2A5T2J5"/>